<dbReference type="InterPro" id="IPR003748">
    <property type="entry name" value="DUF169"/>
</dbReference>
<accession>A0AAE3HBM4</accession>
<evidence type="ECO:0000313" key="2">
    <source>
        <dbReference type="Proteomes" id="UP001206983"/>
    </source>
</evidence>
<evidence type="ECO:0008006" key="3">
    <source>
        <dbReference type="Google" id="ProtNLM"/>
    </source>
</evidence>
<dbReference type="Pfam" id="PF02596">
    <property type="entry name" value="DUF169"/>
    <property type="match status" value="1"/>
</dbReference>
<dbReference type="Proteomes" id="UP001206983">
    <property type="component" value="Unassembled WGS sequence"/>
</dbReference>
<keyword evidence="2" id="KW-1185">Reference proteome</keyword>
<dbReference type="AlphaFoldDB" id="A0AAE3HBM4"/>
<organism evidence="1 2">
    <name type="scientific">Methanolobus chelungpuianus</name>
    <dbReference type="NCBI Taxonomy" id="502115"/>
    <lineage>
        <taxon>Archaea</taxon>
        <taxon>Methanobacteriati</taxon>
        <taxon>Methanobacteriota</taxon>
        <taxon>Stenosarchaea group</taxon>
        <taxon>Methanomicrobia</taxon>
        <taxon>Methanosarcinales</taxon>
        <taxon>Methanosarcinaceae</taxon>
        <taxon>Methanolobus</taxon>
    </lineage>
</organism>
<comment type="caution">
    <text evidence="1">The sequence shown here is derived from an EMBL/GenBank/DDBJ whole genome shotgun (WGS) entry which is preliminary data.</text>
</comment>
<reference evidence="1 2" key="1">
    <citation type="journal article" date="2011" name="Appl. Environ. Microbiol.">
        <title>Methanogenic archaea isolated from Taiwan's Chelungpu fault.</title>
        <authorList>
            <person name="Wu S.Y."/>
            <person name="Lai M.C."/>
        </authorList>
    </citation>
    <scope>NUCLEOTIDE SEQUENCE [LARGE SCALE GENOMIC DNA]</scope>
    <source>
        <strain evidence="1 2">St545Mb</strain>
    </source>
</reference>
<sequence>MELKELNRLGRELKETLNLKTSPVAVKLVADEKDIPEGMEKIGESTRHCQMVDNVRRTGSAFYTTYDDHQCKGGAAVMGMHEMGEKLKSGEFYFHLNHFGNLEAARETMERVPHVEPFSVKNILYAPLEETNFMPDIIVIVTTPRHVMELSQALLYTSGGRIVSSFAGKQSLCGDGVALPYTTGEVGVTVGCSGSRKYTQIQDEEMIISIPVERLPELVKAADKMFGQPC</sequence>
<proteinExistence type="predicted"/>
<evidence type="ECO:0000313" key="1">
    <source>
        <dbReference type="EMBL" id="MCQ6962818.1"/>
    </source>
</evidence>
<dbReference type="PANTHER" id="PTHR37954">
    <property type="entry name" value="BLL4979 PROTEIN"/>
    <property type="match status" value="1"/>
</dbReference>
<dbReference type="EMBL" id="JTEO01000004">
    <property type="protein sequence ID" value="MCQ6962818.1"/>
    <property type="molecule type" value="Genomic_DNA"/>
</dbReference>
<dbReference type="PANTHER" id="PTHR37954:SF3">
    <property type="entry name" value="DUF169 DOMAIN-CONTAINING PROTEIN"/>
    <property type="match status" value="1"/>
</dbReference>
<name>A0AAE3HBM4_9EURY</name>
<dbReference type="RefSeq" id="WP_256622665.1">
    <property type="nucleotide sequence ID" value="NZ_JTEO01000004.1"/>
</dbReference>
<protein>
    <recommendedName>
        <fullName evidence="3">DUF169 domain-containing protein</fullName>
    </recommendedName>
</protein>
<gene>
    <name evidence="1" type="ORF">PV02_06905</name>
</gene>